<sequence length="408" mass="44726">MTITLEPTIVDLPTVDYETAPDPAEAHRRLAVALSQGPVVMGAHGPEILSYDLARTALRDHRMCVPEGLGLETQGITSGPIWDRAVSTILSINGPDHDRLRRLVSKAFTPRAVGRLDAVITDIITRLVEPLLPVGKSEIVADIARPYPVPVIAELLGAPSEDSKLFSEWADDFFKLFTWNVAEHEQVILQAWAELDEYIDAMVADRRNSLTDDLISDLIRAEDDGDRLTTPELRMLAASILMAGTDTTRNQLAAAVDTLCDHPDQWELLAERPELAMNAVEELMRFNPVVLGAMRMTIEDVEFGGVTIPAGTFVMVNTAAGNRDPEVFDDPHRLDITRTGAAPMQTFGAGAHYCLGANLARRELAEALVVMTQRMTNVRRAAPAVWKPLVGITGPAVLPIEFDERGRC</sequence>
<dbReference type="GO" id="GO:0036199">
    <property type="term" value="F:cholest-4-en-3-one 26-monooxygenase activity"/>
    <property type="evidence" value="ECO:0007669"/>
    <property type="project" value="TreeGrafter"/>
</dbReference>
<dbReference type="GO" id="GO:0020037">
    <property type="term" value="F:heme binding"/>
    <property type="evidence" value="ECO:0007669"/>
    <property type="project" value="InterPro"/>
</dbReference>
<organism evidence="9 10">
    <name type="scientific">Mycobacterium gallinarum</name>
    <dbReference type="NCBI Taxonomy" id="39689"/>
    <lineage>
        <taxon>Bacteria</taxon>
        <taxon>Bacillati</taxon>
        <taxon>Actinomycetota</taxon>
        <taxon>Actinomycetes</taxon>
        <taxon>Mycobacteriales</taxon>
        <taxon>Mycobacteriaceae</taxon>
        <taxon>Mycobacterium</taxon>
    </lineage>
</organism>
<reference evidence="9 10" key="1">
    <citation type="journal article" date="2019" name="Emerg. Microbes Infect.">
        <title>Comprehensive subspecies identification of 175 nontuberculous mycobacteria species based on 7547 genomic profiles.</title>
        <authorList>
            <person name="Matsumoto Y."/>
            <person name="Kinjo T."/>
            <person name="Motooka D."/>
            <person name="Nabeya D."/>
            <person name="Jung N."/>
            <person name="Uechi K."/>
            <person name="Horii T."/>
            <person name="Iida T."/>
            <person name="Fujita J."/>
            <person name="Nakamura S."/>
        </authorList>
    </citation>
    <scope>NUCLEOTIDE SEQUENCE [LARGE SCALE GENOMIC DNA]</scope>
    <source>
        <strain evidence="9 10">JCM 6399</strain>
    </source>
</reference>
<keyword evidence="7 8" id="KW-0503">Monooxygenase</keyword>
<evidence type="ECO:0000313" key="10">
    <source>
        <dbReference type="Proteomes" id="UP000465785"/>
    </source>
</evidence>
<dbReference type="GO" id="GO:0005506">
    <property type="term" value="F:iron ion binding"/>
    <property type="evidence" value="ECO:0007669"/>
    <property type="project" value="InterPro"/>
</dbReference>
<dbReference type="Pfam" id="PF00067">
    <property type="entry name" value="p450"/>
    <property type="match status" value="1"/>
</dbReference>
<evidence type="ECO:0000256" key="6">
    <source>
        <dbReference type="ARBA" id="ARBA00023004"/>
    </source>
</evidence>
<proteinExistence type="inferred from homology"/>
<name>A0A9W4B543_9MYCO</name>
<evidence type="ECO:0000256" key="8">
    <source>
        <dbReference type="RuleBase" id="RU000461"/>
    </source>
</evidence>
<dbReference type="PROSITE" id="PS00086">
    <property type="entry name" value="CYTOCHROME_P450"/>
    <property type="match status" value="1"/>
</dbReference>
<dbReference type="FunFam" id="1.10.630.10:FF:000018">
    <property type="entry name" value="Cytochrome P450 monooxygenase"/>
    <property type="match status" value="1"/>
</dbReference>
<evidence type="ECO:0000256" key="3">
    <source>
        <dbReference type="ARBA" id="ARBA00022617"/>
    </source>
</evidence>
<evidence type="ECO:0000256" key="4">
    <source>
        <dbReference type="ARBA" id="ARBA00022723"/>
    </source>
</evidence>
<evidence type="ECO:0000256" key="2">
    <source>
        <dbReference type="ARBA" id="ARBA00010617"/>
    </source>
</evidence>
<dbReference type="GO" id="GO:0006707">
    <property type="term" value="P:cholesterol catabolic process"/>
    <property type="evidence" value="ECO:0007669"/>
    <property type="project" value="TreeGrafter"/>
</dbReference>
<dbReference type="GO" id="GO:0008395">
    <property type="term" value="F:steroid hydroxylase activity"/>
    <property type="evidence" value="ECO:0007669"/>
    <property type="project" value="TreeGrafter"/>
</dbReference>
<evidence type="ECO:0000256" key="7">
    <source>
        <dbReference type="ARBA" id="ARBA00023033"/>
    </source>
</evidence>
<comment type="cofactor">
    <cofactor evidence="1">
        <name>heme</name>
        <dbReference type="ChEBI" id="CHEBI:30413"/>
    </cofactor>
</comment>
<keyword evidence="10" id="KW-1185">Reference proteome</keyword>
<dbReference type="RefSeq" id="WP_163731185.1">
    <property type="nucleotide sequence ID" value="NZ_AP022601.1"/>
</dbReference>
<evidence type="ECO:0000313" key="9">
    <source>
        <dbReference type="EMBL" id="BBY94072.1"/>
    </source>
</evidence>
<dbReference type="InterPro" id="IPR036396">
    <property type="entry name" value="Cyt_P450_sf"/>
</dbReference>
<dbReference type="PRINTS" id="PR00359">
    <property type="entry name" value="BP450"/>
</dbReference>
<dbReference type="KEGG" id="mgau:MGALJ_37410"/>
<accession>A0A9W4B543</accession>
<dbReference type="PANTHER" id="PTHR46696">
    <property type="entry name" value="P450, PUTATIVE (EUROFUNG)-RELATED"/>
    <property type="match status" value="1"/>
</dbReference>
<dbReference type="EMBL" id="AP022601">
    <property type="protein sequence ID" value="BBY94072.1"/>
    <property type="molecule type" value="Genomic_DNA"/>
</dbReference>
<keyword evidence="6 8" id="KW-0408">Iron</keyword>
<dbReference type="AlphaFoldDB" id="A0A9W4B543"/>
<dbReference type="Proteomes" id="UP000465785">
    <property type="component" value="Chromosome"/>
</dbReference>
<keyword evidence="3 8" id="KW-0349">Heme</keyword>
<evidence type="ECO:0000256" key="1">
    <source>
        <dbReference type="ARBA" id="ARBA00001971"/>
    </source>
</evidence>
<evidence type="ECO:0000256" key="5">
    <source>
        <dbReference type="ARBA" id="ARBA00023002"/>
    </source>
</evidence>
<dbReference type="InterPro" id="IPR001128">
    <property type="entry name" value="Cyt_P450"/>
</dbReference>
<dbReference type="PRINTS" id="PR00385">
    <property type="entry name" value="P450"/>
</dbReference>
<dbReference type="SUPFAM" id="SSF48264">
    <property type="entry name" value="Cytochrome P450"/>
    <property type="match status" value="1"/>
</dbReference>
<dbReference type="PANTHER" id="PTHR46696:SF4">
    <property type="entry name" value="BIOTIN BIOSYNTHESIS CYTOCHROME P450"/>
    <property type="match status" value="1"/>
</dbReference>
<dbReference type="InterPro" id="IPR017972">
    <property type="entry name" value="Cyt_P450_CS"/>
</dbReference>
<comment type="similarity">
    <text evidence="2 8">Belongs to the cytochrome P450 family.</text>
</comment>
<keyword evidence="4 8" id="KW-0479">Metal-binding</keyword>
<gene>
    <name evidence="9" type="ORF">MGALJ_37410</name>
</gene>
<keyword evidence="5 8" id="KW-0560">Oxidoreductase</keyword>
<dbReference type="Gene3D" id="1.10.630.10">
    <property type="entry name" value="Cytochrome P450"/>
    <property type="match status" value="1"/>
</dbReference>
<protein>
    <submittedName>
        <fullName evidence="9">Cytochrome P450 hydroxylase</fullName>
    </submittedName>
</protein>
<dbReference type="InterPro" id="IPR002397">
    <property type="entry name" value="Cyt_P450_B"/>
</dbReference>